<evidence type="ECO:0000313" key="1">
    <source>
        <dbReference type="EMBL" id="GAO48895.1"/>
    </source>
</evidence>
<protein>
    <submittedName>
        <fullName evidence="1">Uncharacterized protein</fullName>
    </submittedName>
</protein>
<organism evidence="1 2">
    <name type="scientific">Saitoella complicata (strain BCRC 22490 / CBS 7301 / JCM 7358 / NBRC 10748 / NRRL Y-17804)</name>
    <dbReference type="NCBI Taxonomy" id="698492"/>
    <lineage>
        <taxon>Eukaryota</taxon>
        <taxon>Fungi</taxon>
        <taxon>Dikarya</taxon>
        <taxon>Ascomycota</taxon>
        <taxon>Taphrinomycotina</taxon>
        <taxon>Taphrinomycotina incertae sedis</taxon>
        <taxon>Saitoella</taxon>
    </lineage>
</organism>
<gene>
    <name evidence="1" type="ORF">G7K_3058-t1</name>
</gene>
<reference evidence="1 2" key="1">
    <citation type="journal article" date="2011" name="J. Gen. Appl. Microbiol.">
        <title>Draft genome sequencing of the enigmatic yeast Saitoella complicata.</title>
        <authorList>
            <person name="Nishida H."/>
            <person name="Hamamoto M."/>
            <person name="Sugiyama J."/>
        </authorList>
    </citation>
    <scope>NUCLEOTIDE SEQUENCE [LARGE SCALE GENOMIC DNA]</scope>
    <source>
        <strain evidence="1 2">NRRL Y-17804</strain>
    </source>
</reference>
<proteinExistence type="predicted"/>
<accession>A0A0E9NHM5</accession>
<name>A0A0E9NHM5_SAICN</name>
<comment type="caution">
    <text evidence="1">The sequence shown here is derived from an EMBL/GenBank/DDBJ whole genome shotgun (WGS) entry which is preliminary data.</text>
</comment>
<dbReference type="EMBL" id="BACD03000018">
    <property type="protein sequence ID" value="GAO48895.1"/>
    <property type="molecule type" value="Genomic_DNA"/>
</dbReference>
<sequence>MPCLIASASFPSQRACLCRVPRLIVLPGVTADLGASTLGQHFARGENVSMLGPNAAQGTQTHAAYVGITNGADPEGHYTTFDEFSVTRAIELTRTPTFTDLIPCQLPCFSPAAGSVSFPLPSHRTLIAAACHLFCDSLTAPAQKRHQHYNQTRRL</sequence>
<reference evidence="1 2" key="2">
    <citation type="journal article" date="2014" name="J. Gen. Appl. Microbiol.">
        <title>The early diverging ascomycetous budding yeast Saitoella complicata has three histone deacetylases belonging to the Clr6, Hos2, and Rpd3 lineages.</title>
        <authorList>
            <person name="Nishida H."/>
            <person name="Matsumoto T."/>
            <person name="Kondo S."/>
            <person name="Hamamoto M."/>
            <person name="Yoshikawa H."/>
        </authorList>
    </citation>
    <scope>NUCLEOTIDE SEQUENCE [LARGE SCALE GENOMIC DNA]</scope>
    <source>
        <strain evidence="1 2">NRRL Y-17804</strain>
    </source>
</reference>
<dbReference type="AlphaFoldDB" id="A0A0E9NHM5"/>
<evidence type="ECO:0000313" key="2">
    <source>
        <dbReference type="Proteomes" id="UP000033140"/>
    </source>
</evidence>
<keyword evidence="2" id="KW-1185">Reference proteome</keyword>
<dbReference type="Proteomes" id="UP000033140">
    <property type="component" value="Unassembled WGS sequence"/>
</dbReference>
<reference evidence="1 2" key="3">
    <citation type="journal article" date="2015" name="Genome Announc.">
        <title>Draft Genome Sequence of the Archiascomycetous Yeast Saitoella complicata.</title>
        <authorList>
            <person name="Yamauchi K."/>
            <person name="Kondo S."/>
            <person name="Hamamoto M."/>
            <person name="Takahashi Y."/>
            <person name="Ogura Y."/>
            <person name="Hayashi T."/>
            <person name="Nishida H."/>
        </authorList>
    </citation>
    <scope>NUCLEOTIDE SEQUENCE [LARGE SCALE GENOMIC DNA]</scope>
    <source>
        <strain evidence="1 2">NRRL Y-17804</strain>
    </source>
</reference>